<dbReference type="PROSITE" id="PS50853">
    <property type="entry name" value="FN3"/>
    <property type="match status" value="1"/>
</dbReference>
<name>A0A1T5DG88_9FLAO</name>
<dbReference type="EMBL" id="FUYY01000005">
    <property type="protein sequence ID" value="SKB70709.1"/>
    <property type="molecule type" value="Genomic_DNA"/>
</dbReference>
<dbReference type="InterPro" id="IPR003961">
    <property type="entry name" value="FN3_dom"/>
</dbReference>
<gene>
    <name evidence="3" type="ORF">SAMN05660776_2607</name>
</gene>
<dbReference type="Gene3D" id="2.60.120.260">
    <property type="entry name" value="Galactose-binding domain-like"/>
    <property type="match status" value="1"/>
</dbReference>
<dbReference type="AlphaFoldDB" id="A0A1T5DG88"/>
<proteinExistence type="predicted"/>
<organism evidence="3 4">
    <name type="scientific">Salegentibacter holothuriorum</name>
    <dbReference type="NCBI Taxonomy" id="241145"/>
    <lineage>
        <taxon>Bacteria</taxon>
        <taxon>Pseudomonadati</taxon>
        <taxon>Bacteroidota</taxon>
        <taxon>Flavobacteriia</taxon>
        <taxon>Flavobacteriales</taxon>
        <taxon>Flavobacteriaceae</taxon>
        <taxon>Salegentibacter</taxon>
    </lineage>
</organism>
<reference evidence="4" key="1">
    <citation type="submission" date="2017-02" db="EMBL/GenBank/DDBJ databases">
        <authorList>
            <person name="Varghese N."/>
            <person name="Submissions S."/>
        </authorList>
    </citation>
    <scope>NUCLEOTIDE SEQUENCE [LARGE SCALE GENOMIC DNA]</scope>
    <source>
        <strain evidence="4">DSM 23405</strain>
    </source>
</reference>
<evidence type="ECO:0000313" key="3">
    <source>
        <dbReference type="EMBL" id="SKB70709.1"/>
    </source>
</evidence>
<dbReference type="SUPFAM" id="SSF49265">
    <property type="entry name" value="Fibronectin type III"/>
    <property type="match status" value="1"/>
</dbReference>
<feature type="domain" description="F5/8 type C" evidence="1">
    <location>
        <begin position="119"/>
        <end position="276"/>
    </location>
</feature>
<dbReference type="Pfam" id="PF16323">
    <property type="entry name" value="DUF4959"/>
    <property type="match status" value="1"/>
</dbReference>
<dbReference type="OrthoDB" id="9794261at2"/>
<dbReference type="SUPFAM" id="SSF49785">
    <property type="entry name" value="Galactose-binding domain-like"/>
    <property type="match status" value="1"/>
</dbReference>
<feature type="domain" description="Fibronectin type-III" evidence="2">
    <location>
        <begin position="26"/>
        <end position="118"/>
    </location>
</feature>
<dbReference type="PROSITE" id="PS50022">
    <property type="entry name" value="FA58C_3"/>
    <property type="match status" value="1"/>
</dbReference>
<dbReference type="Proteomes" id="UP000190230">
    <property type="component" value="Unassembled WGS sequence"/>
</dbReference>
<accession>A0A1T5DG88</accession>
<dbReference type="InterPro" id="IPR013783">
    <property type="entry name" value="Ig-like_fold"/>
</dbReference>
<evidence type="ECO:0000259" key="1">
    <source>
        <dbReference type="PROSITE" id="PS50022"/>
    </source>
</evidence>
<dbReference type="RefSeq" id="WP_079721456.1">
    <property type="nucleotide sequence ID" value="NZ_FUYY01000005.1"/>
</dbReference>
<evidence type="ECO:0000259" key="2">
    <source>
        <dbReference type="PROSITE" id="PS50853"/>
    </source>
</evidence>
<evidence type="ECO:0000313" key="4">
    <source>
        <dbReference type="Proteomes" id="UP000190230"/>
    </source>
</evidence>
<dbReference type="PROSITE" id="PS51257">
    <property type="entry name" value="PROKAR_LIPOPROTEIN"/>
    <property type="match status" value="1"/>
</dbReference>
<protein>
    <submittedName>
        <fullName evidence="3">Anaphase-promoting complex (APC), subunit 10</fullName>
    </submittedName>
</protein>
<keyword evidence="4" id="KW-1185">Reference proteome</keyword>
<dbReference type="InterPro" id="IPR000421">
    <property type="entry name" value="FA58C"/>
</dbReference>
<dbReference type="STRING" id="241145.SAMN05660776_2607"/>
<sequence>MKKLLYIALLSLFVISCDKDDENLPAPSNVMNVSAEPRIGGALVKWEIPSDSAFTYLEVRYLKNGKEVLERVSKYTDTLLVEGLINAEEFSFEVQAVNETPNAKTEGEVLTTGKVRPIRRSAEITFFPNQLNSVDVEASMLDTFTQEQSEGPKENLVDGDPSTYWHSAWSSGVAPLPHWIQINFDEPKNLGAIKYWFRQSANTSGRPQQWGLEVSEDAETWERVWESRDNLPISDNSSEHELTFDKNYESQYFRVMILKNGSGTFAHLGEISFYNMDSNIVDKEEEAEEEYYNF</sequence>
<dbReference type="Pfam" id="PF00754">
    <property type="entry name" value="F5_F8_type_C"/>
    <property type="match status" value="1"/>
</dbReference>
<dbReference type="InterPro" id="IPR036116">
    <property type="entry name" value="FN3_sf"/>
</dbReference>
<dbReference type="Gene3D" id="2.60.40.10">
    <property type="entry name" value="Immunoglobulins"/>
    <property type="match status" value="1"/>
</dbReference>
<dbReference type="InterPro" id="IPR032527">
    <property type="entry name" value="DUF4959"/>
</dbReference>
<dbReference type="InterPro" id="IPR008979">
    <property type="entry name" value="Galactose-bd-like_sf"/>
</dbReference>